<dbReference type="InterPro" id="IPR025419">
    <property type="entry name" value="DUF4142"/>
</dbReference>
<name>A0ABS1BLK9_9SPHI</name>
<keyword evidence="4" id="KW-1185">Reference proteome</keyword>
<dbReference type="PANTHER" id="PTHR38593:SF1">
    <property type="entry name" value="BLR2558 PROTEIN"/>
    <property type="match status" value="1"/>
</dbReference>
<dbReference type="PANTHER" id="PTHR38593">
    <property type="entry name" value="BLR2558 PROTEIN"/>
    <property type="match status" value="1"/>
</dbReference>
<feature type="domain" description="DUF4142" evidence="2">
    <location>
        <begin position="49"/>
        <end position="181"/>
    </location>
</feature>
<feature type="chain" id="PRO_5045519724" evidence="1">
    <location>
        <begin position="20"/>
        <end position="186"/>
    </location>
</feature>
<dbReference type="InterPro" id="IPR012347">
    <property type="entry name" value="Ferritin-like"/>
</dbReference>
<dbReference type="PROSITE" id="PS51257">
    <property type="entry name" value="PROKAR_LIPOPROTEIN"/>
    <property type="match status" value="1"/>
</dbReference>
<proteinExistence type="predicted"/>
<evidence type="ECO:0000313" key="3">
    <source>
        <dbReference type="EMBL" id="MBK0383779.1"/>
    </source>
</evidence>
<sequence length="186" mass="20251">MKKLILTAAIGLVALSFQACNNQQASTDTKDSLDSLNDQSQVMTTDDGSEFLTEAASGGMMEVDLGKLAQTNAMSSRVKDFGNMMVTDHSKANDDLKQLAMTKNVSLPDMPMKDQQDHIADLKSKIGKDFDKAYMSMMVKDHEDDIDKFEDAAKGKDADVAAFANKVLPTLRVHLDSAKAINDAIK</sequence>
<accession>A0ABS1BLK9</accession>
<comment type="caution">
    <text evidence="3">The sequence shown here is derived from an EMBL/GenBank/DDBJ whole genome shotgun (WGS) entry which is preliminary data.</text>
</comment>
<dbReference type="RefSeq" id="WP_200586885.1">
    <property type="nucleotide sequence ID" value="NZ_JAEHFY010000017.1"/>
</dbReference>
<dbReference type="Proteomes" id="UP000660024">
    <property type="component" value="Unassembled WGS sequence"/>
</dbReference>
<evidence type="ECO:0000256" key="1">
    <source>
        <dbReference type="SAM" id="SignalP"/>
    </source>
</evidence>
<evidence type="ECO:0000313" key="4">
    <source>
        <dbReference type="Proteomes" id="UP000660024"/>
    </source>
</evidence>
<feature type="signal peptide" evidence="1">
    <location>
        <begin position="1"/>
        <end position="19"/>
    </location>
</feature>
<protein>
    <submittedName>
        <fullName evidence="3">DUF4142 domain-containing protein</fullName>
    </submittedName>
</protein>
<organism evidence="3 4">
    <name type="scientific">Pedobacter segetis</name>
    <dbReference type="NCBI Taxonomy" id="2793069"/>
    <lineage>
        <taxon>Bacteria</taxon>
        <taxon>Pseudomonadati</taxon>
        <taxon>Bacteroidota</taxon>
        <taxon>Sphingobacteriia</taxon>
        <taxon>Sphingobacteriales</taxon>
        <taxon>Sphingobacteriaceae</taxon>
        <taxon>Pedobacter</taxon>
    </lineage>
</organism>
<evidence type="ECO:0000259" key="2">
    <source>
        <dbReference type="Pfam" id="PF13628"/>
    </source>
</evidence>
<gene>
    <name evidence="3" type="ORF">I5M32_12490</name>
</gene>
<dbReference type="EMBL" id="JAEHFY010000017">
    <property type="protein sequence ID" value="MBK0383779.1"/>
    <property type="molecule type" value="Genomic_DNA"/>
</dbReference>
<dbReference type="Gene3D" id="1.20.1260.10">
    <property type="match status" value="1"/>
</dbReference>
<dbReference type="Pfam" id="PF13628">
    <property type="entry name" value="DUF4142"/>
    <property type="match status" value="1"/>
</dbReference>
<reference evidence="3 4" key="1">
    <citation type="submission" date="2020-12" db="EMBL/GenBank/DDBJ databases">
        <title>Bacterial novel species Pedobacter sp. SD-b isolated from soil.</title>
        <authorList>
            <person name="Jung H.-Y."/>
        </authorList>
    </citation>
    <scope>NUCLEOTIDE SEQUENCE [LARGE SCALE GENOMIC DNA]</scope>
    <source>
        <strain evidence="3 4">SD-b</strain>
    </source>
</reference>
<keyword evidence="1" id="KW-0732">Signal</keyword>